<dbReference type="InterPro" id="IPR001304">
    <property type="entry name" value="C-type_lectin-like"/>
</dbReference>
<dbReference type="SUPFAM" id="SSF56436">
    <property type="entry name" value="C-type lectin-like"/>
    <property type="match status" value="2"/>
</dbReference>
<dbReference type="PROSITE" id="PS50041">
    <property type="entry name" value="C_TYPE_LECTIN_2"/>
    <property type="match status" value="2"/>
</dbReference>
<dbReference type="EMBL" id="UYWY01021965">
    <property type="protein sequence ID" value="VDM45246.1"/>
    <property type="molecule type" value="Genomic_DNA"/>
</dbReference>
<dbReference type="Gene3D" id="3.10.100.10">
    <property type="entry name" value="Mannose-Binding Protein A, subunit A"/>
    <property type="match status" value="2"/>
</dbReference>
<dbReference type="PANTHER" id="PTHR22803">
    <property type="entry name" value="MANNOSE, PHOSPHOLIPASE, LECTIN RECEPTOR RELATED"/>
    <property type="match status" value="1"/>
</dbReference>
<reference evidence="2 3" key="2">
    <citation type="submission" date="2018-11" db="EMBL/GenBank/DDBJ databases">
        <authorList>
            <consortium name="Pathogen Informatics"/>
        </authorList>
    </citation>
    <scope>NUCLEOTIDE SEQUENCE [LARGE SCALE GENOMIC DNA]</scope>
</reference>
<gene>
    <name evidence="2" type="ORF">TCNE_LOCUS13925</name>
</gene>
<evidence type="ECO:0000313" key="2">
    <source>
        <dbReference type="EMBL" id="VDM45246.1"/>
    </source>
</evidence>
<proteinExistence type="predicted"/>
<evidence type="ECO:0000313" key="3">
    <source>
        <dbReference type="Proteomes" id="UP000050794"/>
    </source>
</evidence>
<feature type="domain" description="C-type lectin" evidence="1">
    <location>
        <begin position="384"/>
        <end position="498"/>
    </location>
</feature>
<sequence length="506" mass="58196">MPHELLAVFICDCLFALVYVKFENITFGWIRLKEQTVSFETCYLDCYYEEEKCQGFTFTPNDNCVLIRQLFTNSSEGQAVLVGQGRVYVKDSNGLFSRTDVCKPKEMFPRLVKTMAVCEDYWVYLVETNSCYLPVYAKRDEFSFEHAVNSCALYDAHLASVHSALEMSFINKGAFIEEFLVIWFRHHRVGLWLLIMLCKVDDKPNAVISELFHSSRQYWLGGQQEAPKGLWQWLDGTPFDYMNWAGGEPNEVYGSHPYCLTLLVFFISDRLFALVYVKFENITFGWIRLKEQTASFETCYLDCYYEGEKCQGFTFSSNDKCLLIRQLFANFTEGQAVLVGQGRVYVKDSKALFSQTDVCIPNKVFSRLVKAMAVCEDDWVYLVETNSCYLPVYAGRNEFSFEQAVSGCVLYDAHPASVHSAFEMSFINEAISELFHSSRRYWLGGTQEPADDVWYWRDGSPFDYLKWGAGEPNKIFGYWFDNACADVVGANSDYLCKKIAPELRGG</sequence>
<dbReference type="InterPro" id="IPR016186">
    <property type="entry name" value="C-type_lectin-like/link_sf"/>
</dbReference>
<reference evidence="4" key="1">
    <citation type="submission" date="2016-06" db="UniProtKB">
        <authorList>
            <consortium name="WormBaseParasite"/>
        </authorList>
    </citation>
    <scope>IDENTIFICATION</scope>
</reference>
<name>A0A183UZK5_TOXCA</name>
<dbReference type="Proteomes" id="UP000050794">
    <property type="component" value="Unassembled WGS sequence"/>
</dbReference>
<feature type="domain" description="C-type lectin" evidence="1">
    <location>
        <begin position="127"/>
        <end position="262"/>
    </location>
</feature>
<dbReference type="InterPro" id="IPR050111">
    <property type="entry name" value="C-type_lectin/snaclec_domain"/>
</dbReference>
<dbReference type="SMART" id="SM00034">
    <property type="entry name" value="CLECT"/>
    <property type="match status" value="2"/>
</dbReference>
<dbReference type="WBParaSite" id="TCNE_0001392501-mRNA-1">
    <property type="protein sequence ID" value="TCNE_0001392501-mRNA-1"/>
    <property type="gene ID" value="TCNE_0001392501"/>
</dbReference>
<dbReference type="InterPro" id="IPR016187">
    <property type="entry name" value="CTDL_fold"/>
</dbReference>
<protein>
    <submittedName>
        <fullName evidence="4">C-type lectin domain-containing protein</fullName>
    </submittedName>
</protein>
<evidence type="ECO:0000259" key="1">
    <source>
        <dbReference type="PROSITE" id="PS50041"/>
    </source>
</evidence>
<accession>A0A183UZK5</accession>
<organism evidence="3 4">
    <name type="scientific">Toxocara canis</name>
    <name type="common">Canine roundworm</name>
    <dbReference type="NCBI Taxonomy" id="6265"/>
    <lineage>
        <taxon>Eukaryota</taxon>
        <taxon>Metazoa</taxon>
        <taxon>Ecdysozoa</taxon>
        <taxon>Nematoda</taxon>
        <taxon>Chromadorea</taxon>
        <taxon>Rhabditida</taxon>
        <taxon>Spirurina</taxon>
        <taxon>Ascaridomorpha</taxon>
        <taxon>Ascaridoidea</taxon>
        <taxon>Toxocaridae</taxon>
        <taxon>Toxocara</taxon>
    </lineage>
</organism>
<dbReference type="AlphaFoldDB" id="A0A183UZK5"/>
<evidence type="ECO:0000313" key="4">
    <source>
        <dbReference type="WBParaSite" id="TCNE_0001392501-mRNA-1"/>
    </source>
</evidence>
<keyword evidence="3" id="KW-1185">Reference proteome</keyword>
<dbReference type="Pfam" id="PF00059">
    <property type="entry name" value="Lectin_C"/>
    <property type="match status" value="1"/>
</dbReference>
<dbReference type="CDD" id="cd00037">
    <property type="entry name" value="CLECT"/>
    <property type="match status" value="2"/>
</dbReference>